<keyword evidence="5" id="KW-0998">Cell outer membrane</keyword>
<dbReference type="InterPro" id="IPR012944">
    <property type="entry name" value="SusD_RagB_dom"/>
</dbReference>
<feature type="domain" description="RagB/SusD" evidence="6">
    <location>
        <begin position="291"/>
        <end position="592"/>
    </location>
</feature>
<dbReference type="InterPro" id="IPR011990">
    <property type="entry name" value="TPR-like_helical_dom_sf"/>
</dbReference>
<protein>
    <submittedName>
        <fullName evidence="8">Starch-binding associating with outer membrane</fullName>
    </submittedName>
</protein>
<organism evidence="8 9">
    <name type="scientific">Algoriphagus aquimarinus</name>
    <dbReference type="NCBI Taxonomy" id="237018"/>
    <lineage>
        <taxon>Bacteria</taxon>
        <taxon>Pseudomonadati</taxon>
        <taxon>Bacteroidota</taxon>
        <taxon>Cytophagia</taxon>
        <taxon>Cytophagales</taxon>
        <taxon>Cyclobacteriaceae</taxon>
        <taxon>Algoriphagus</taxon>
    </lineage>
</organism>
<gene>
    <name evidence="8" type="ORF">SAMN04489723_10579</name>
</gene>
<evidence type="ECO:0000256" key="3">
    <source>
        <dbReference type="ARBA" id="ARBA00022729"/>
    </source>
</evidence>
<dbReference type="Pfam" id="PF07980">
    <property type="entry name" value="SusD_RagB"/>
    <property type="match status" value="1"/>
</dbReference>
<evidence type="ECO:0000256" key="5">
    <source>
        <dbReference type="ARBA" id="ARBA00023237"/>
    </source>
</evidence>
<dbReference type="InterPro" id="IPR033985">
    <property type="entry name" value="SusD-like_N"/>
</dbReference>
<dbReference type="OrthoDB" id="5694214at2"/>
<keyword evidence="3" id="KW-0732">Signal</keyword>
<reference evidence="8 9" key="1">
    <citation type="submission" date="2016-10" db="EMBL/GenBank/DDBJ databases">
        <authorList>
            <person name="de Groot N.N."/>
        </authorList>
    </citation>
    <scope>NUCLEOTIDE SEQUENCE [LARGE SCALE GENOMIC DNA]</scope>
    <source>
        <strain evidence="8 9">DSM 23399</strain>
    </source>
</reference>
<dbReference type="Gene3D" id="1.25.40.390">
    <property type="match status" value="1"/>
</dbReference>
<comment type="subcellular location">
    <subcellularLocation>
        <location evidence="1">Cell outer membrane</location>
    </subcellularLocation>
</comment>
<feature type="domain" description="SusD-like N-terminal" evidence="7">
    <location>
        <begin position="98"/>
        <end position="187"/>
    </location>
</feature>
<keyword evidence="9" id="KW-1185">Reference proteome</keyword>
<evidence type="ECO:0000259" key="6">
    <source>
        <dbReference type="Pfam" id="PF07980"/>
    </source>
</evidence>
<dbReference type="RefSeq" id="WP_092896118.1">
    <property type="nucleotide sequence ID" value="NZ_FOKK01000005.1"/>
</dbReference>
<dbReference type="GO" id="GO:0009279">
    <property type="term" value="C:cell outer membrane"/>
    <property type="evidence" value="ECO:0007669"/>
    <property type="project" value="UniProtKB-SubCell"/>
</dbReference>
<dbReference type="PROSITE" id="PS51257">
    <property type="entry name" value="PROKAR_LIPOPROTEIN"/>
    <property type="match status" value="1"/>
</dbReference>
<evidence type="ECO:0000313" key="9">
    <source>
        <dbReference type="Proteomes" id="UP000198790"/>
    </source>
</evidence>
<dbReference type="Pfam" id="PF14322">
    <property type="entry name" value="SusD-like_3"/>
    <property type="match status" value="1"/>
</dbReference>
<dbReference type="Proteomes" id="UP000198790">
    <property type="component" value="Unassembled WGS sequence"/>
</dbReference>
<dbReference type="STRING" id="237018.SAMN04489723_10579"/>
<name>A0A1I0YV23_9BACT</name>
<dbReference type="EMBL" id="FOKK01000005">
    <property type="protein sequence ID" value="SFB17235.1"/>
    <property type="molecule type" value="Genomic_DNA"/>
</dbReference>
<comment type="similarity">
    <text evidence="2">Belongs to the SusD family.</text>
</comment>
<sequence length="592" mass="68101">MKIVKNIAFGFTLALLTFSCVESTLDKKPELAFSEENAFENFQVSQTYAYGFYTAFPGYDFAPINSDWDADLMMQNNTNQGSAWIWGRQTIPTASSIWDFSFVRRANIMLDNLDKSNMTEAEKNHWRSISYFFRAYDYYSKIAAYGDVPWVDRVLSDQDELLFAPRTPRAEVAKHMLDDLLFAEQNIFEPGTNGVASNTISSDVVRALISRFGLFEGTWRRYHGLSGGEEFLRASVKASEQLIANNPTLHPNYNEVFNSESLDGVPGILLFKRYENGILTHSLTSRHRNSAGNWDITKRGADSYLMQDGQTIWNSPDFETDKDPYAEFRKRDLRMLYTITPPFRVKTVAGNQLAWDYSANPKDREYIDFMASISSSTQKELPSRNHAGYILRVSPHYRDFNEGDPYNVSRTGYKLFKYYNRLHDIQNNDFNDAPIFRMGEVLINYAEAKWELGEFDQSVADMTINKLRARGNVAPMAISTITAGFDPTRDPDIDPVLWEIRRERGIELMAEGFRFDDLRRWKKMDYTNSPKLGRWIKGSDVNNRIPIQGGAAEGYIQFFTGNPPAWEDYQYLYPVPSEEIALNPKLEQNPGW</sequence>
<dbReference type="AlphaFoldDB" id="A0A1I0YV23"/>
<accession>A0A1I0YV23</accession>
<keyword evidence="4" id="KW-0472">Membrane</keyword>
<evidence type="ECO:0000256" key="2">
    <source>
        <dbReference type="ARBA" id="ARBA00006275"/>
    </source>
</evidence>
<evidence type="ECO:0000256" key="1">
    <source>
        <dbReference type="ARBA" id="ARBA00004442"/>
    </source>
</evidence>
<evidence type="ECO:0000259" key="7">
    <source>
        <dbReference type="Pfam" id="PF14322"/>
    </source>
</evidence>
<evidence type="ECO:0000256" key="4">
    <source>
        <dbReference type="ARBA" id="ARBA00023136"/>
    </source>
</evidence>
<dbReference type="SUPFAM" id="SSF48452">
    <property type="entry name" value="TPR-like"/>
    <property type="match status" value="1"/>
</dbReference>
<evidence type="ECO:0000313" key="8">
    <source>
        <dbReference type="EMBL" id="SFB17235.1"/>
    </source>
</evidence>
<proteinExistence type="inferred from homology"/>